<accession>D8PF57</accession>
<dbReference type="EMBL" id="FP929003">
    <property type="protein sequence ID" value="CBK41866.1"/>
    <property type="molecule type" value="Genomic_DNA"/>
</dbReference>
<keyword evidence="2" id="KW-0680">Restriction system</keyword>
<dbReference type="InterPro" id="IPR038333">
    <property type="entry name" value="T1MK-like_N_sf"/>
</dbReference>
<evidence type="ECO:0000313" key="3">
    <source>
        <dbReference type="EMBL" id="CBK41866.1"/>
    </source>
</evidence>
<proteinExistence type="inferred from homology"/>
<dbReference type="OrthoDB" id="9784823at2"/>
<dbReference type="GO" id="GO:0009307">
    <property type="term" value="P:DNA restriction-modification system"/>
    <property type="evidence" value="ECO:0007669"/>
    <property type="project" value="UniProtKB-KW"/>
</dbReference>
<dbReference type="HOGENOM" id="CLU_2697775_0_0_0"/>
<evidence type="ECO:0000313" key="4">
    <source>
        <dbReference type="Proteomes" id="UP000001660"/>
    </source>
</evidence>
<dbReference type="AlphaFoldDB" id="D8PF57"/>
<evidence type="ECO:0000256" key="1">
    <source>
        <dbReference type="ARBA" id="ARBA00006594"/>
    </source>
</evidence>
<dbReference type="Gene3D" id="1.20.1260.30">
    <property type="match status" value="1"/>
</dbReference>
<sequence>MQWIAPSEKDTATDALEKRLWDAADQLRANSGLTSAQYSTPVLGLISRGSPVQSWSPPPIISTTYRHQFCIGG</sequence>
<dbReference type="STRING" id="330214.NIDE2146"/>
<protein>
    <submittedName>
        <fullName evidence="3">Uncharacterized protein</fullName>
    </submittedName>
</protein>
<reference evidence="3 4" key="1">
    <citation type="journal article" date="2010" name="Proc. Natl. Acad. Sci. U.S.A.">
        <title>A Nitrospira metagenome illuminates the physiology and evolution of globally important nitrite-oxidizing bacteria.</title>
        <authorList>
            <person name="Lucker S."/>
            <person name="Wagner M."/>
            <person name="Maixner F."/>
            <person name="Pelletier E."/>
            <person name="Koch H."/>
            <person name="Vacherie B."/>
            <person name="Rattei T."/>
            <person name="Sinninghe Damste J."/>
            <person name="Spieck E."/>
            <person name="Le Paslier D."/>
            <person name="Daims H."/>
        </authorList>
    </citation>
    <scope>NUCLEOTIDE SEQUENCE [LARGE SCALE GENOMIC DNA]</scope>
</reference>
<gene>
    <name evidence="3" type="ORF">NIDE2146</name>
</gene>
<name>D8PF57_9BACT</name>
<dbReference type="KEGG" id="nde:NIDE2146"/>
<dbReference type="Proteomes" id="UP000001660">
    <property type="component" value="Chromosome"/>
</dbReference>
<organism evidence="3 4">
    <name type="scientific">Nitrospira defluvii</name>
    <dbReference type="NCBI Taxonomy" id="330214"/>
    <lineage>
        <taxon>Bacteria</taxon>
        <taxon>Pseudomonadati</taxon>
        <taxon>Nitrospirota</taxon>
        <taxon>Nitrospiria</taxon>
        <taxon>Nitrospirales</taxon>
        <taxon>Nitrospiraceae</taxon>
        <taxon>Nitrospira</taxon>
    </lineage>
</organism>
<comment type="similarity">
    <text evidence="1">Belongs to the N(4)/N(6)-methyltransferase family.</text>
</comment>
<keyword evidence="4" id="KW-1185">Reference proteome</keyword>
<evidence type="ECO:0000256" key="2">
    <source>
        <dbReference type="ARBA" id="ARBA00022747"/>
    </source>
</evidence>